<dbReference type="InterPro" id="IPR006827">
    <property type="entry name" value="Lant_deHydtase_N"/>
</dbReference>
<reference evidence="3 4" key="1">
    <citation type="submission" date="2019-02" db="EMBL/GenBank/DDBJ databases">
        <title>Pedobacter sp. RP-1-13 sp. nov., isolated from Arctic soil.</title>
        <authorList>
            <person name="Dahal R.H."/>
        </authorList>
    </citation>
    <scope>NUCLEOTIDE SEQUENCE [LARGE SCALE GENOMIC DNA]</scope>
    <source>
        <strain evidence="3 4">RP-1-13</strain>
    </source>
</reference>
<feature type="domain" description="Thiopeptide-type bacteriocin biosynthesis" evidence="2">
    <location>
        <begin position="661"/>
        <end position="909"/>
    </location>
</feature>
<evidence type="ECO:0008006" key="5">
    <source>
        <dbReference type="Google" id="ProtNLM"/>
    </source>
</evidence>
<keyword evidence="4" id="KW-1185">Reference proteome</keyword>
<dbReference type="RefSeq" id="WP_131552635.1">
    <property type="nucleotide sequence ID" value="NZ_SJSK01000002.1"/>
</dbReference>
<name>A0A4R0N092_9SPHI</name>
<dbReference type="NCBIfam" id="TIGR03891">
    <property type="entry name" value="thiopep_ocin"/>
    <property type="match status" value="1"/>
</dbReference>
<feature type="domain" description="Lantibiotic dehydratase N-terminal" evidence="1">
    <location>
        <begin position="267"/>
        <end position="552"/>
    </location>
</feature>
<dbReference type="InterPro" id="IPR023809">
    <property type="entry name" value="Thiopep_bacteriocin_synth_dom"/>
</dbReference>
<dbReference type="Pfam" id="PF04738">
    <property type="entry name" value="Lant_dehydr_N"/>
    <property type="match status" value="2"/>
</dbReference>
<evidence type="ECO:0000259" key="2">
    <source>
        <dbReference type="Pfam" id="PF14028"/>
    </source>
</evidence>
<dbReference type="OrthoDB" id="1273722at2"/>
<evidence type="ECO:0000259" key="1">
    <source>
        <dbReference type="Pfam" id="PF04738"/>
    </source>
</evidence>
<organism evidence="3 4">
    <name type="scientific">Pedobacter frigiditerrae</name>
    <dbReference type="NCBI Taxonomy" id="2530452"/>
    <lineage>
        <taxon>Bacteria</taxon>
        <taxon>Pseudomonadati</taxon>
        <taxon>Bacteroidota</taxon>
        <taxon>Sphingobacteriia</taxon>
        <taxon>Sphingobacteriales</taxon>
        <taxon>Sphingobacteriaceae</taxon>
        <taxon>Pedobacter</taxon>
    </lineage>
</organism>
<sequence>MKISPFDKIICRVPAFGINQTLAEVWEELKSKIEESSPDFYELIKDYKATDLEQLESKTKFTIWKYFNRAKYRSTPFGSFASLTLVPLSFDKREPLFIGNKTKAHHWVDWGQKEKHQSNSLHNVKELLSNSSIYFVAEEIRYIKSLSGLFELATVGALPELNAILLTCKRKTSPEVIYELMQHSFDMDNESTVDLLQQLIDLQLLHTNLQANIIGKDYFSKLNVSYPIKASNYIIAERALLSGNFDGKQLKHLPEMIDFFTRNFKTYQPADLTNFKNSFNKRFEHQELSLTTVMDPEIGIGYGNLAQLINNNTLIDDIKTARHNHSNESINYGKLQQFLLKKIIASATIDLAEFESDSKEIAILPNTFSLIFHLYKGQPVLAHTGGCTANSLLGRFTMCSDEIENYGREITNSEVNANANVLFFDIAYQAEKKVDNVNRRKQLYPYELPILTWPDTENPLDLSDLLVTIEQNEVILKSKKLGKRLMPRIASAYNYTRSDLAIYRLLCDIQSQNLLTSLSFKLHDFFSGLEHYPRVNFKDIIISPAMWLFSSNIEKNLIDIKNWLAEKQVISFSVGHTDQYLTFNSNDDEDLGMFLNYCKQQQKEFYITEALLDQSDYIKDEYHNSYHPQYIVNYKHQNQIYNASSTKLNLPNEVYLPGSEWLYFEIYCHPAKSNYLLLGLINSFLKANNYQLKKWFFIRYTDPKPHIRLRLHLKSTNTGFELLTAMQKLIQPEIKKGFISDFKIKTYHKETQRYGAERMFLVEQFFNIDSKCVMRFIKYATTEEQLIASSISVLQPLIAYSFNDIGKQILFVKNVAKSFAIEMDLNSTSFKKINTAFNQFKDDLEKLCIHLPVALLKKQEQLFIKIMSNCEDDLAKENILADLIHMHINRLFITDQRVYETIIYHYLLRILQTKQAILKS</sequence>
<protein>
    <recommendedName>
        <fullName evidence="5">Thiopeptide-type bacteriocin biosynthesis domain-containing protein</fullName>
    </recommendedName>
</protein>
<dbReference type="Proteomes" id="UP000292884">
    <property type="component" value="Unassembled WGS sequence"/>
</dbReference>
<dbReference type="Pfam" id="PF14028">
    <property type="entry name" value="Lant_dehydr_C"/>
    <property type="match status" value="1"/>
</dbReference>
<dbReference type="EMBL" id="SJSK01000002">
    <property type="protein sequence ID" value="TCC91694.1"/>
    <property type="molecule type" value="Genomic_DNA"/>
</dbReference>
<gene>
    <name evidence="3" type="ORF">EZ428_08015</name>
</gene>
<comment type="caution">
    <text evidence="3">The sequence shown here is derived from an EMBL/GenBank/DDBJ whole genome shotgun (WGS) entry which is preliminary data.</text>
</comment>
<evidence type="ECO:0000313" key="4">
    <source>
        <dbReference type="Proteomes" id="UP000292884"/>
    </source>
</evidence>
<feature type="domain" description="Lantibiotic dehydratase N-terminal" evidence="1">
    <location>
        <begin position="31"/>
        <end position="222"/>
    </location>
</feature>
<proteinExistence type="predicted"/>
<accession>A0A4R0N092</accession>
<evidence type="ECO:0000313" key="3">
    <source>
        <dbReference type="EMBL" id="TCC91694.1"/>
    </source>
</evidence>
<dbReference type="AlphaFoldDB" id="A0A4R0N092"/>